<dbReference type="InterPro" id="IPR036465">
    <property type="entry name" value="vWFA_dom_sf"/>
</dbReference>
<name>A0A6J8BKH9_MYTCO</name>
<dbReference type="InterPro" id="IPR005161">
    <property type="entry name" value="Ku_N"/>
</dbReference>
<protein>
    <submittedName>
        <fullName evidence="3">XRCC5</fullName>
    </submittedName>
</protein>
<dbReference type="GO" id="GO:0003690">
    <property type="term" value="F:double-stranded DNA binding"/>
    <property type="evidence" value="ECO:0007669"/>
    <property type="project" value="TreeGrafter"/>
</dbReference>
<evidence type="ECO:0000256" key="1">
    <source>
        <dbReference type="SAM" id="MobiDB-lite"/>
    </source>
</evidence>
<evidence type="ECO:0000313" key="4">
    <source>
        <dbReference type="Proteomes" id="UP000507470"/>
    </source>
</evidence>
<organism evidence="3 4">
    <name type="scientific">Mytilus coruscus</name>
    <name type="common">Sea mussel</name>
    <dbReference type="NCBI Taxonomy" id="42192"/>
    <lineage>
        <taxon>Eukaryota</taxon>
        <taxon>Metazoa</taxon>
        <taxon>Spiralia</taxon>
        <taxon>Lophotrochozoa</taxon>
        <taxon>Mollusca</taxon>
        <taxon>Bivalvia</taxon>
        <taxon>Autobranchia</taxon>
        <taxon>Pteriomorphia</taxon>
        <taxon>Mytilida</taxon>
        <taxon>Mytiloidea</taxon>
        <taxon>Mytilidae</taxon>
        <taxon>Mytilinae</taxon>
        <taxon>Mytilus</taxon>
    </lineage>
</organism>
<dbReference type="PANTHER" id="PTHR12604">
    <property type="entry name" value="KU AUTOANTIGEN DNA HELICASE"/>
    <property type="match status" value="1"/>
</dbReference>
<feature type="region of interest" description="Disordered" evidence="1">
    <location>
        <begin position="116"/>
        <end position="147"/>
    </location>
</feature>
<keyword evidence="4" id="KW-1185">Reference proteome</keyword>
<accession>A0A6J8BKH9</accession>
<dbReference type="SUPFAM" id="SSF53300">
    <property type="entry name" value="vWA-like"/>
    <property type="match status" value="1"/>
</dbReference>
<dbReference type="Proteomes" id="UP000507470">
    <property type="component" value="Unassembled WGS sequence"/>
</dbReference>
<dbReference type="PANTHER" id="PTHR12604:SF4">
    <property type="entry name" value="X-RAY REPAIR CROSS-COMPLEMENTING PROTEIN 5"/>
    <property type="match status" value="1"/>
</dbReference>
<feature type="compositionally biased region" description="Acidic residues" evidence="1">
    <location>
        <begin position="120"/>
        <end position="129"/>
    </location>
</feature>
<dbReference type="GO" id="GO:0006303">
    <property type="term" value="P:double-strand break repair via nonhomologous end joining"/>
    <property type="evidence" value="ECO:0007669"/>
    <property type="project" value="TreeGrafter"/>
</dbReference>
<reference evidence="3 4" key="1">
    <citation type="submission" date="2020-06" db="EMBL/GenBank/DDBJ databases">
        <authorList>
            <person name="Li R."/>
            <person name="Bekaert M."/>
        </authorList>
    </citation>
    <scope>NUCLEOTIDE SEQUENCE [LARGE SCALE GENOMIC DNA]</scope>
    <source>
        <strain evidence="4">wild</strain>
    </source>
</reference>
<proteinExistence type="predicted"/>
<dbReference type="EMBL" id="CACVKT020003355">
    <property type="protein sequence ID" value="CAC5383189.1"/>
    <property type="molecule type" value="Genomic_DNA"/>
</dbReference>
<dbReference type="Pfam" id="PF03731">
    <property type="entry name" value="Ku_N"/>
    <property type="match status" value="1"/>
</dbReference>
<dbReference type="Gene3D" id="3.40.50.410">
    <property type="entry name" value="von Willebrand factor, type A domain"/>
    <property type="match status" value="2"/>
</dbReference>
<dbReference type="GO" id="GO:0042162">
    <property type="term" value="F:telomeric DNA binding"/>
    <property type="evidence" value="ECO:0007669"/>
    <property type="project" value="TreeGrafter"/>
</dbReference>
<feature type="domain" description="Ku70/Ku80 N-terminal alpha/beta" evidence="2">
    <location>
        <begin position="2"/>
        <end position="72"/>
    </location>
</feature>
<dbReference type="AlphaFoldDB" id="A0A6J8BKH9"/>
<evidence type="ECO:0000259" key="2">
    <source>
        <dbReference type="Pfam" id="PF03731"/>
    </source>
</evidence>
<evidence type="ECO:0000313" key="3">
    <source>
        <dbReference type="EMBL" id="CAC5383189.1"/>
    </source>
</evidence>
<gene>
    <name evidence="3" type="ORF">MCOR_18955</name>
</gene>
<dbReference type="OrthoDB" id="30826at2759"/>
<dbReference type="GO" id="GO:0043564">
    <property type="term" value="C:Ku70:Ku80 complex"/>
    <property type="evidence" value="ECO:0007669"/>
    <property type="project" value="TreeGrafter"/>
</dbReference>
<sequence>MNNTPPGEETFLQTSIDAITRILQRKMFSESKDEIALILFGTPDTDNPLADGECYENITIAQPMDVASFELIGPSCQFNAGSKRGSWSDLGGEFGDDQIDTVVAGIKNSGTELNVIGPSIEEDDDDEDAPGPSTANGHTKDKTPQQRAGEAMLKHILQEVDGECYSFSEALPALSYFQTRQIRQTAWKCQLEITSNLKIPVCSYVKVG</sequence>
<dbReference type="GO" id="GO:0000723">
    <property type="term" value="P:telomere maintenance"/>
    <property type="evidence" value="ECO:0007669"/>
    <property type="project" value="TreeGrafter"/>
</dbReference>